<keyword evidence="2" id="KW-1185">Reference proteome</keyword>
<gene>
    <name evidence="1" type="ORF">ACFOEB_00050</name>
</gene>
<dbReference type="PIRSF" id="PIRSF016907">
    <property type="entry name" value="Kin_ATP-NAD"/>
    <property type="match status" value="1"/>
</dbReference>
<evidence type="ECO:0000313" key="2">
    <source>
        <dbReference type="Proteomes" id="UP001595548"/>
    </source>
</evidence>
<dbReference type="Pfam" id="PF01513">
    <property type="entry name" value="NAD_kinase"/>
    <property type="match status" value="1"/>
</dbReference>
<reference evidence="2" key="1">
    <citation type="journal article" date="2019" name="Int. J. Syst. Evol. Microbiol.">
        <title>The Global Catalogue of Microorganisms (GCM) 10K type strain sequencing project: providing services to taxonomists for standard genome sequencing and annotation.</title>
        <authorList>
            <consortium name="The Broad Institute Genomics Platform"/>
            <consortium name="The Broad Institute Genome Sequencing Center for Infectious Disease"/>
            <person name="Wu L."/>
            <person name="Ma J."/>
        </authorList>
    </citation>
    <scope>NUCLEOTIDE SEQUENCE [LARGE SCALE GENOMIC DNA]</scope>
    <source>
        <strain evidence="2">KCTC 52141</strain>
    </source>
</reference>
<dbReference type="InterPro" id="IPR039065">
    <property type="entry name" value="AcoX-like"/>
</dbReference>
<dbReference type="PANTHER" id="PTHR40697:SF2">
    <property type="entry name" value="ATP-NAD KINASE-RELATED"/>
    <property type="match status" value="1"/>
</dbReference>
<keyword evidence="1" id="KW-0418">Kinase</keyword>
<dbReference type="InterPro" id="IPR011386">
    <property type="entry name" value="Put_ATP-NAD_kin"/>
</dbReference>
<comment type="caution">
    <text evidence="1">The sequence shown here is derived from an EMBL/GenBank/DDBJ whole genome shotgun (WGS) entry which is preliminary data.</text>
</comment>
<keyword evidence="1" id="KW-0808">Transferase</keyword>
<proteinExistence type="predicted"/>
<accession>A0ABV7HLF5</accession>
<sequence>MLKLGIIINPYAGIGGSVALKGSDGRDTRTLALARGAPLRAAERMARALAAIAHAQAPVQLFGFDGAMGGDTARALGLPFASLGAPAAVQSDDSDTQQAAVRLLSAGVDVIAFAGGDGTARNIADAIGLAVPVVGVPAGVKIHSGVYANTPEAAGYILQRLAQRQWAPLVEREVRDIDEQAFRAGMVRAKHYSELLVPEEPQWLQEVKNAGAAVDELQQLDVAASVIEQLDDDVLYLVGPGSTTKVLLEQLGLVGTLLGVDVLRGGELIASDVTADTIRRIMGAHQGPVRIVVTAIGGQGHIFGRGNQQLAPDIIAQVGRDGIMLIATTEKLQMLNGRPLQLDTNDPALDRQLAGFFPVITGYQQQILYPVGNTAINETAL</sequence>
<dbReference type="RefSeq" id="WP_382413409.1">
    <property type="nucleotide sequence ID" value="NZ_AP031500.1"/>
</dbReference>
<dbReference type="PANTHER" id="PTHR40697">
    <property type="entry name" value="ACETOIN CATABOLISM PROTEIN X"/>
    <property type="match status" value="1"/>
</dbReference>
<organism evidence="1 2">
    <name type="scientific">Gilvimarinus japonicus</name>
    <dbReference type="NCBI Taxonomy" id="1796469"/>
    <lineage>
        <taxon>Bacteria</taxon>
        <taxon>Pseudomonadati</taxon>
        <taxon>Pseudomonadota</taxon>
        <taxon>Gammaproteobacteria</taxon>
        <taxon>Cellvibrionales</taxon>
        <taxon>Cellvibrionaceae</taxon>
        <taxon>Gilvimarinus</taxon>
    </lineage>
</organism>
<name>A0ABV7HLF5_9GAMM</name>
<protein>
    <submittedName>
        <fullName evidence="1">ATP-NAD kinase family protein</fullName>
    </submittedName>
</protein>
<dbReference type="Proteomes" id="UP001595548">
    <property type="component" value="Unassembled WGS sequence"/>
</dbReference>
<dbReference type="GO" id="GO:0016301">
    <property type="term" value="F:kinase activity"/>
    <property type="evidence" value="ECO:0007669"/>
    <property type="project" value="UniProtKB-KW"/>
</dbReference>
<dbReference type="Pfam" id="PF20143">
    <property type="entry name" value="NAD_kinase_C"/>
    <property type="match status" value="1"/>
</dbReference>
<dbReference type="InterPro" id="IPR002504">
    <property type="entry name" value="NADK"/>
</dbReference>
<evidence type="ECO:0000313" key="1">
    <source>
        <dbReference type="EMBL" id="MFC3153579.1"/>
    </source>
</evidence>
<dbReference type="EMBL" id="JBHRTL010000001">
    <property type="protein sequence ID" value="MFC3153579.1"/>
    <property type="molecule type" value="Genomic_DNA"/>
</dbReference>